<evidence type="ECO:0000313" key="3">
    <source>
        <dbReference type="Proteomes" id="UP001174997"/>
    </source>
</evidence>
<accession>A0AA40D9G7</accession>
<comment type="caution">
    <text evidence="2">The sequence shown here is derived from an EMBL/GenBank/DDBJ whole genome shotgun (WGS) entry which is preliminary data.</text>
</comment>
<gene>
    <name evidence="2" type="ORF">QBC41DRAFT_280184</name>
</gene>
<evidence type="ECO:0000313" key="2">
    <source>
        <dbReference type="EMBL" id="KAK0666789.1"/>
    </source>
</evidence>
<name>A0AA40D9G7_9PEZI</name>
<protein>
    <submittedName>
        <fullName evidence="2">Uncharacterized protein</fullName>
    </submittedName>
</protein>
<keyword evidence="1" id="KW-0732">Signal</keyword>
<proteinExistence type="predicted"/>
<feature type="signal peptide" evidence="1">
    <location>
        <begin position="1"/>
        <end position="18"/>
    </location>
</feature>
<dbReference type="AlphaFoldDB" id="A0AA40D9G7"/>
<keyword evidence="3" id="KW-1185">Reference proteome</keyword>
<evidence type="ECO:0000256" key="1">
    <source>
        <dbReference type="SAM" id="SignalP"/>
    </source>
</evidence>
<dbReference type="Proteomes" id="UP001174997">
    <property type="component" value="Unassembled WGS sequence"/>
</dbReference>
<feature type="chain" id="PRO_5041389986" evidence="1">
    <location>
        <begin position="19"/>
        <end position="213"/>
    </location>
</feature>
<sequence>MFKTLLLLLGASAAASLADLGMVKAIDTSAVVSASWETSYSTGLSTSQSASTNLASSQTARIDTTFSLSAADPSFTEPGFYDQDPGRLWVVHRTVYDPSNDTKQCYYDLFESRMSVGGLHPCSHPYNKTLLIGSGSQCDAGFLMPVPEFEIEYILFGKYHDCSYHPNATQVVCGDGHYPCRVEKLVNYAGCSNDTEDPMSGYRGYATIVCDWF</sequence>
<organism evidence="2 3">
    <name type="scientific">Cercophora samala</name>
    <dbReference type="NCBI Taxonomy" id="330535"/>
    <lineage>
        <taxon>Eukaryota</taxon>
        <taxon>Fungi</taxon>
        <taxon>Dikarya</taxon>
        <taxon>Ascomycota</taxon>
        <taxon>Pezizomycotina</taxon>
        <taxon>Sordariomycetes</taxon>
        <taxon>Sordariomycetidae</taxon>
        <taxon>Sordariales</taxon>
        <taxon>Lasiosphaeriaceae</taxon>
        <taxon>Cercophora</taxon>
    </lineage>
</organism>
<reference evidence="2" key="1">
    <citation type="submission" date="2023-06" db="EMBL/GenBank/DDBJ databases">
        <title>Genome-scale phylogeny and comparative genomics of the fungal order Sordariales.</title>
        <authorList>
            <consortium name="Lawrence Berkeley National Laboratory"/>
            <person name="Hensen N."/>
            <person name="Bonometti L."/>
            <person name="Westerberg I."/>
            <person name="Brannstrom I.O."/>
            <person name="Guillou S."/>
            <person name="Cros-Aarteil S."/>
            <person name="Calhoun S."/>
            <person name="Haridas S."/>
            <person name="Kuo A."/>
            <person name="Mondo S."/>
            <person name="Pangilinan J."/>
            <person name="Riley R."/>
            <person name="Labutti K."/>
            <person name="Andreopoulos B."/>
            <person name="Lipzen A."/>
            <person name="Chen C."/>
            <person name="Yanf M."/>
            <person name="Daum C."/>
            <person name="Ng V."/>
            <person name="Clum A."/>
            <person name="Steindorff A."/>
            <person name="Ohm R."/>
            <person name="Martin F."/>
            <person name="Silar P."/>
            <person name="Natvig D."/>
            <person name="Lalanne C."/>
            <person name="Gautier V."/>
            <person name="Ament-Velasquez S.L."/>
            <person name="Kruys A."/>
            <person name="Hutchinson M.I."/>
            <person name="Powell A.J."/>
            <person name="Barry K."/>
            <person name="Miller A.N."/>
            <person name="Grigoriev I.V."/>
            <person name="Debuchy R."/>
            <person name="Gladieux P."/>
            <person name="Thoren M.H."/>
            <person name="Johannesson H."/>
        </authorList>
    </citation>
    <scope>NUCLEOTIDE SEQUENCE</scope>
    <source>
        <strain evidence="2">CBS 307.81</strain>
    </source>
</reference>
<dbReference type="EMBL" id="JAULSY010000082">
    <property type="protein sequence ID" value="KAK0666789.1"/>
    <property type="molecule type" value="Genomic_DNA"/>
</dbReference>